<evidence type="ECO:0000313" key="3">
    <source>
        <dbReference type="Proteomes" id="UP001596143"/>
    </source>
</evidence>
<feature type="transmembrane region" description="Helical" evidence="1">
    <location>
        <begin position="15"/>
        <end position="33"/>
    </location>
</feature>
<dbReference type="EMBL" id="JBHSPF010000012">
    <property type="protein sequence ID" value="MFC5627694.1"/>
    <property type="molecule type" value="Genomic_DNA"/>
</dbReference>
<feature type="transmembrane region" description="Helical" evidence="1">
    <location>
        <begin position="136"/>
        <end position="158"/>
    </location>
</feature>
<feature type="transmembrane region" description="Helical" evidence="1">
    <location>
        <begin position="80"/>
        <end position="97"/>
    </location>
</feature>
<accession>A0ABW0U4Q4</accession>
<sequence length="273" mass="31292">MWSVTKQEWKLNTRLPWVYFFLVTYTLFVYFFSSLHADSALGLGLYTNMTGTMMNITIYFLPLFTLMIASFSVTTEKEDGRLNLYFISPAPLCHWIVGKWFGLFGVLGAVILISFSFASIIALFMKIDVTVNNMYLLFFSLSLLAMFLSLGICIGTFVKNRWQALTVSVIVWGFFILLWPMFLMTVLSSFRYQTIVTALEISTFINPVEWLRIFVISNMGGGVIFGAEYTDWITWTEGGTGVIIFILALAGWIILPLLFSSMYLKRRRTYGEK</sequence>
<feature type="transmembrane region" description="Helical" evidence="1">
    <location>
        <begin position="103"/>
        <end position="124"/>
    </location>
</feature>
<evidence type="ECO:0000256" key="1">
    <source>
        <dbReference type="SAM" id="Phobius"/>
    </source>
</evidence>
<protein>
    <submittedName>
        <fullName evidence="2">ABC transporter permease</fullName>
    </submittedName>
</protein>
<keyword evidence="1" id="KW-1133">Transmembrane helix</keyword>
<reference evidence="3" key="1">
    <citation type="journal article" date="2019" name="Int. J. Syst. Evol. Microbiol.">
        <title>The Global Catalogue of Microorganisms (GCM) 10K type strain sequencing project: providing services to taxonomists for standard genome sequencing and annotation.</title>
        <authorList>
            <consortium name="The Broad Institute Genomics Platform"/>
            <consortium name="The Broad Institute Genome Sequencing Center for Infectious Disease"/>
            <person name="Wu L."/>
            <person name="Ma J."/>
        </authorList>
    </citation>
    <scope>NUCLEOTIDE SEQUENCE [LARGE SCALE GENOMIC DNA]</scope>
    <source>
        <strain evidence="3">CGMCC 1.15790</strain>
    </source>
</reference>
<dbReference type="PANTHER" id="PTHR43471">
    <property type="entry name" value="ABC TRANSPORTER PERMEASE"/>
    <property type="match status" value="1"/>
</dbReference>
<dbReference type="Pfam" id="PF12679">
    <property type="entry name" value="ABC2_membrane_2"/>
    <property type="match status" value="1"/>
</dbReference>
<keyword evidence="1" id="KW-0812">Transmembrane</keyword>
<dbReference type="RefSeq" id="WP_270895259.1">
    <property type="nucleotide sequence ID" value="NZ_JBHSPF010000012.1"/>
</dbReference>
<feature type="transmembrane region" description="Helical" evidence="1">
    <location>
        <begin position="170"/>
        <end position="190"/>
    </location>
</feature>
<feature type="transmembrane region" description="Helical" evidence="1">
    <location>
        <begin position="242"/>
        <end position="264"/>
    </location>
</feature>
<dbReference type="Proteomes" id="UP001596143">
    <property type="component" value="Unassembled WGS sequence"/>
</dbReference>
<feature type="transmembrane region" description="Helical" evidence="1">
    <location>
        <begin position="53"/>
        <end position="73"/>
    </location>
</feature>
<keyword evidence="1" id="KW-0472">Membrane</keyword>
<gene>
    <name evidence="2" type="ORF">ACFPTR_02115</name>
</gene>
<comment type="caution">
    <text evidence="2">The sequence shown here is derived from an EMBL/GenBank/DDBJ whole genome shotgun (WGS) entry which is preliminary data.</text>
</comment>
<keyword evidence="3" id="KW-1185">Reference proteome</keyword>
<feature type="transmembrane region" description="Helical" evidence="1">
    <location>
        <begin position="210"/>
        <end position="230"/>
    </location>
</feature>
<proteinExistence type="predicted"/>
<evidence type="ECO:0000313" key="2">
    <source>
        <dbReference type="EMBL" id="MFC5627694.1"/>
    </source>
</evidence>
<organism evidence="2 3">
    <name type="scientific">Aliibacillus thermotolerans</name>
    <dbReference type="NCBI Taxonomy" id="1834418"/>
    <lineage>
        <taxon>Bacteria</taxon>
        <taxon>Bacillati</taxon>
        <taxon>Bacillota</taxon>
        <taxon>Bacilli</taxon>
        <taxon>Bacillales</taxon>
        <taxon>Bacillaceae</taxon>
        <taxon>Aliibacillus</taxon>
    </lineage>
</organism>
<name>A0ABW0U4Q4_9BACI</name>